<keyword evidence="3" id="KW-1185">Reference proteome</keyword>
<proteinExistence type="predicted"/>
<evidence type="ECO:0000313" key="2">
    <source>
        <dbReference type="EMBL" id="RKP37515.1"/>
    </source>
</evidence>
<reference evidence="3" key="1">
    <citation type="journal article" date="2018" name="Nat. Microbiol.">
        <title>Leveraging single-cell genomics to expand the fungal tree of life.</title>
        <authorList>
            <person name="Ahrendt S.R."/>
            <person name="Quandt C.A."/>
            <person name="Ciobanu D."/>
            <person name="Clum A."/>
            <person name="Salamov A."/>
            <person name="Andreopoulos B."/>
            <person name="Cheng J.F."/>
            <person name="Woyke T."/>
            <person name="Pelin A."/>
            <person name="Henrissat B."/>
            <person name="Reynolds N.K."/>
            <person name="Benny G.L."/>
            <person name="Smith M.E."/>
            <person name="James T.Y."/>
            <person name="Grigoriev I.V."/>
        </authorList>
    </citation>
    <scope>NUCLEOTIDE SEQUENCE [LARGE SCALE GENOMIC DNA]</scope>
    <source>
        <strain evidence="3">RSA 468</strain>
    </source>
</reference>
<gene>
    <name evidence="2" type="ORF">BJ085DRAFT_38249</name>
</gene>
<dbReference type="AlphaFoldDB" id="A0A4P9ZVB1"/>
<sequence>MYATIVLASLFLSSVTGVDRSNAEFSLGPFGSANSLGAISPAADDDGNDLGHGSHQDYPVAPEPGIITGVCEDIMGDAQYADLPIVKSIRSRLYHSLAAPVHKMEVYANRLHARVSPIKELTEVNRRARRIMEAYVQHRSDPSIILLKHSVDLRKCIYVVLTRNMQTQRIELNPTTKDSFSWKLTKATSNIAGSMLKFRYESLNDHTMYELLKTCNPGLDPWQHPI</sequence>
<organism evidence="2 3">
    <name type="scientific">Dimargaris cristalligena</name>
    <dbReference type="NCBI Taxonomy" id="215637"/>
    <lineage>
        <taxon>Eukaryota</taxon>
        <taxon>Fungi</taxon>
        <taxon>Fungi incertae sedis</taxon>
        <taxon>Zoopagomycota</taxon>
        <taxon>Kickxellomycotina</taxon>
        <taxon>Dimargaritomycetes</taxon>
        <taxon>Dimargaritales</taxon>
        <taxon>Dimargaritaceae</taxon>
        <taxon>Dimargaris</taxon>
    </lineage>
</organism>
<evidence type="ECO:0000256" key="1">
    <source>
        <dbReference type="SAM" id="SignalP"/>
    </source>
</evidence>
<evidence type="ECO:0000313" key="3">
    <source>
        <dbReference type="Proteomes" id="UP000268162"/>
    </source>
</evidence>
<dbReference type="Proteomes" id="UP000268162">
    <property type="component" value="Unassembled WGS sequence"/>
</dbReference>
<keyword evidence="1" id="KW-0732">Signal</keyword>
<name>A0A4P9ZVB1_9FUNG</name>
<dbReference type="EMBL" id="ML002483">
    <property type="protein sequence ID" value="RKP37515.1"/>
    <property type="molecule type" value="Genomic_DNA"/>
</dbReference>
<protein>
    <submittedName>
        <fullName evidence="2">Uncharacterized protein</fullName>
    </submittedName>
</protein>
<accession>A0A4P9ZVB1</accession>
<feature type="signal peptide" evidence="1">
    <location>
        <begin position="1"/>
        <end position="17"/>
    </location>
</feature>
<feature type="chain" id="PRO_5021027396" evidence="1">
    <location>
        <begin position="18"/>
        <end position="226"/>
    </location>
</feature>